<evidence type="ECO:0000256" key="1">
    <source>
        <dbReference type="PIRSR" id="PIRSR000390-1"/>
    </source>
</evidence>
<protein>
    <submittedName>
        <fullName evidence="4">Aminotransferase DegT</fullName>
    </submittedName>
</protein>
<keyword evidence="2 3" id="KW-0663">Pyridoxal phosphate</keyword>
<dbReference type="EMBL" id="AP019377">
    <property type="protein sequence ID" value="BBH95701.1"/>
    <property type="molecule type" value="Genomic_DNA"/>
</dbReference>
<dbReference type="SUPFAM" id="SSF53383">
    <property type="entry name" value="PLP-dependent transferases"/>
    <property type="match status" value="1"/>
</dbReference>
<evidence type="ECO:0000313" key="4">
    <source>
        <dbReference type="EMBL" id="BBH95701.1"/>
    </source>
</evidence>
<dbReference type="InterPro" id="IPR000653">
    <property type="entry name" value="DegT/StrS_aminotransferase"/>
</dbReference>
<gene>
    <name evidence="4" type="ORF">KTA_39000</name>
</gene>
<comment type="similarity">
    <text evidence="3">Belongs to the DegT/DnrJ/EryC1 family.</text>
</comment>
<dbReference type="AlphaFoldDB" id="A0A455T8C7"/>
<reference evidence="4" key="1">
    <citation type="submission" date="2018-12" db="EMBL/GenBank/DDBJ databases">
        <title>Novel natural products biosynthetic potential of the class Ktedonobacteria.</title>
        <authorList>
            <person name="Zheng Y."/>
            <person name="Saitou A."/>
            <person name="Wang C.M."/>
            <person name="Toyoda A."/>
            <person name="Minakuchi Y."/>
            <person name="Sekiguchi Y."/>
            <person name="Ueda K."/>
            <person name="Takano H."/>
            <person name="Sakai Y."/>
            <person name="Yokota A."/>
            <person name="Yabe S."/>
        </authorList>
    </citation>
    <scope>NUCLEOTIDE SEQUENCE</scope>
    <source>
        <strain evidence="4">A3-2</strain>
    </source>
</reference>
<dbReference type="GO" id="GO:0000271">
    <property type="term" value="P:polysaccharide biosynthetic process"/>
    <property type="evidence" value="ECO:0007669"/>
    <property type="project" value="TreeGrafter"/>
</dbReference>
<dbReference type="Pfam" id="PF01041">
    <property type="entry name" value="DegT_DnrJ_EryC1"/>
    <property type="match status" value="1"/>
</dbReference>
<dbReference type="InterPro" id="IPR015422">
    <property type="entry name" value="PyrdxlP-dep_Trfase_small"/>
</dbReference>
<dbReference type="InterPro" id="IPR015424">
    <property type="entry name" value="PyrdxlP-dep_Trfase"/>
</dbReference>
<evidence type="ECO:0000256" key="3">
    <source>
        <dbReference type="RuleBase" id="RU004508"/>
    </source>
</evidence>
<proteinExistence type="inferred from homology"/>
<sequence>MIPIARPLLGAEEEAAIREVLASGLLAQGKYVAAFEQRFAELCQVGAAVAVSSGTAALHLALLAHGIGPGDEVITTAFSFVATANAILQAGATPVFVDIEPETYTLDPSQVTLALTERTRAILPVHLYGHPCDLGRLLPLVEAHNLILIEDACQAHASSFANKPVGSFGTGCFSFYATKNMTTGEGGMITCSDPQVVARLRLLRNHGQASRYYQVALGYNLRMTDLQGALGLVQLAKLEEFTQRRIANATYLNQRLAGVVQTPVTRPGCRHTYHQYTIRVPARRDEVAAELERRGIATAVHYPLPIHQQPFYRSQAERFYVVNPEQQVRVRGDSPLARLPETERAAREVLSLPVHPALSQDDLETIAREVIALCA</sequence>
<dbReference type="PIRSF" id="PIRSF000390">
    <property type="entry name" value="PLP_StrS"/>
    <property type="match status" value="1"/>
</dbReference>
<evidence type="ECO:0000256" key="2">
    <source>
        <dbReference type="PIRSR" id="PIRSR000390-2"/>
    </source>
</evidence>
<dbReference type="PANTHER" id="PTHR30244">
    <property type="entry name" value="TRANSAMINASE"/>
    <property type="match status" value="1"/>
</dbReference>
<dbReference type="GO" id="GO:0008483">
    <property type="term" value="F:transaminase activity"/>
    <property type="evidence" value="ECO:0007669"/>
    <property type="project" value="UniProtKB-KW"/>
</dbReference>
<dbReference type="InterPro" id="IPR015421">
    <property type="entry name" value="PyrdxlP-dep_Trfase_major"/>
</dbReference>
<dbReference type="Gene3D" id="3.90.1150.10">
    <property type="entry name" value="Aspartate Aminotransferase, domain 1"/>
    <property type="match status" value="1"/>
</dbReference>
<dbReference type="PANTHER" id="PTHR30244:SF34">
    <property type="entry name" value="DTDP-4-AMINO-4,6-DIDEOXYGALACTOSE TRANSAMINASE"/>
    <property type="match status" value="1"/>
</dbReference>
<dbReference type="Gene3D" id="3.40.640.10">
    <property type="entry name" value="Type I PLP-dependent aspartate aminotransferase-like (Major domain)"/>
    <property type="match status" value="1"/>
</dbReference>
<keyword evidence="4" id="KW-0032">Aminotransferase</keyword>
<keyword evidence="4" id="KW-0808">Transferase</keyword>
<organism evidence="4">
    <name type="scientific">Thermogemmatispora argillosa</name>
    <dbReference type="NCBI Taxonomy" id="2045280"/>
    <lineage>
        <taxon>Bacteria</taxon>
        <taxon>Bacillati</taxon>
        <taxon>Chloroflexota</taxon>
        <taxon>Ktedonobacteria</taxon>
        <taxon>Thermogemmatisporales</taxon>
        <taxon>Thermogemmatisporaceae</taxon>
        <taxon>Thermogemmatispora</taxon>
    </lineage>
</organism>
<dbReference type="GO" id="GO:0030170">
    <property type="term" value="F:pyridoxal phosphate binding"/>
    <property type="evidence" value="ECO:0007669"/>
    <property type="project" value="TreeGrafter"/>
</dbReference>
<feature type="modified residue" description="N6-(pyridoxal phosphate)lysine" evidence="2">
    <location>
        <position position="179"/>
    </location>
</feature>
<name>A0A455T8C7_9CHLR</name>
<accession>A0A455T8C7</accession>
<dbReference type="CDD" id="cd00616">
    <property type="entry name" value="AHBA_syn"/>
    <property type="match status" value="1"/>
</dbReference>
<feature type="active site" description="Proton acceptor" evidence="1">
    <location>
        <position position="179"/>
    </location>
</feature>